<dbReference type="Pfam" id="PF18885">
    <property type="entry name" value="DUF5648"/>
    <property type="match status" value="1"/>
</dbReference>
<dbReference type="AlphaFoldDB" id="L0G3Z6"/>
<dbReference type="RefSeq" id="WP_015267281.1">
    <property type="nucleotide sequence ID" value="NC_019904.1"/>
</dbReference>
<dbReference type="KEGG" id="evi:Echvi_3520"/>
<dbReference type="EMBL" id="CP003346">
    <property type="protein sequence ID" value="AGA79736.1"/>
    <property type="molecule type" value="Genomic_DNA"/>
</dbReference>
<dbReference type="PROSITE" id="PS51257">
    <property type="entry name" value="PROKAR_LIPOPROTEIN"/>
    <property type="match status" value="1"/>
</dbReference>
<evidence type="ECO:0000259" key="1">
    <source>
        <dbReference type="Pfam" id="PF18885"/>
    </source>
</evidence>
<dbReference type="InterPro" id="IPR024079">
    <property type="entry name" value="MetalloPept_cat_dom_sf"/>
</dbReference>
<dbReference type="Gene3D" id="3.40.390.10">
    <property type="entry name" value="Collagenase (Catalytic Domain)"/>
    <property type="match status" value="1"/>
</dbReference>
<dbReference type="STRING" id="926556.Echvi_3520"/>
<dbReference type="InterPro" id="IPR043708">
    <property type="entry name" value="DUF5648"/>
</dbReference>
<dbReference type="eggNOG" id="COG5549">
    <property type="taxonomic scope" value="Bacteria"/>
</dbReference>
<proteinExistence type="predicted"/>
<organism evidence="2 3">
    <name type="scientific">Echinicola vietnamensis (strain DSM 17526 / LMG 23754 / KMM 6221)</name>
    <dbReference type="NCBI Taxonomy" id="926556"/>
    <lineage>
        <taxon>Bacteria</taxon>
        <taxon>Pseudomonadati</taxon>
        <taxon>Bacteroidota</taxon>
        <taxon>Cytophagia</taxon>
        <taxon>Cytophagales</taxon>
        <taxon>Cyclobacteriaceae</taxon>
        <taxon>Echinicola</taxon>
    </lineage>
</organism>
<dbReference type="OrthoDB" id="785995at2"/>
<dbReference type="InterPro" id="IPR024653">
    <property type="entry name" value="Peptidase_M10/M27/M57"/>
</dbReference>
<feature type="domain" description="DUF5648" evidence="1">
    <location>
        <begin position="318"/>
        <end position="426"/>
    </location>
</feature>
<accession>L0G3Z6</accession>
<dbReference type="GO" id="GO:0008237">
    <property type="term" value="F:metallopeptidase activity"/>
    <property type="evidence" value="ECO:0007669"/>
    <property type="project" value="InterPro"/>
</dbReference>
<name>L0G3Z6_ECHVK</name>
<dbReference type="Proteomes" id="UP000010796">
    <property type="component" value="Chromosome"/>
</dbReference>
<protein>
    <submittedName>
        <fullName evidence="2">Dual-action HEIGH metallo-peptidase</fullName>
    </submittedName>
</protein>
<dbReference type="SUPFAM" id="SSF55486">
    <property type="entry name" value="Metalloproteases ('zincins'), catalytic domain"/>
    <property type="match status" value="1"/>
</dbReference>
<evidence type="ECO:0000313" key="3">
    <source>
        <dbReference type="Proteomes" id="UP000010796"/>
    </source>
</evidence>
<gene>
    <name evidence="2" type="ordered locus">Echvi_3520</name>
</gene>
<sequence>MKRTFYLMAICVCLLFSCKMESDLDPVIPDQDLGLSNLYLGGDKDMDRFLELYGLKNAEVQDLGEFYFVDNCILANKDKLLSGVYDINSDKKGNENAQVRTTALVSSSAWNYKLIKVKIDNSIPSSGVDNWRPEIEQALEDLNDVKNFRLKFELVSSGDYDILIKSDVGDPIPYNAIAGADWPSSGLPGSPILINLDYTNINDPSNPYDDIYNWTVPSAVKRRNIVHEIGHCIGYRHTNYEDLNEGPGSIGQIYVPGTFTTDPNSVMNGGTANTPWSGFSPFDILTCRTIYNYDWGEVPLFTYRTSHGGNLMSHHWSGDWYEYQNYSYQGFTGFFYQYQKSGTVPLYRYNHTTGLDYISIDSNIPNIDSAFTLDKIIGYVYNSSNSENIPVYEWYHPNEGHYFTTNSNEGYVSGAGWVGGGVAFYVESFY</sequence>
<dbReference type="Pfam" id="PF12388">
    <property type="entry name" value="Peptidase_M57"/>
    <property type="match status" value="1"/>
</dbReference>
<evidence type="ECO:0000313" key="2">
    <source>
        <dbReference type="EMBL" id="AGA79736.1"/>
    </source>
</evidence>
<reference evidence="3" key="1">
    <citation type="submission" date="2012-02" db="EMBL/GenBank/DDBJ databases">
        <title>The complete genome of Echinicola vietnamensis DSM 17526.</title>
        <authorList>
            <person name="Lucas S."/>
            <person name="Copeland A."/>
            <person name="Lapidus A."/>
            <person name="Glavina del Rio T."/>
            <person name="Dalin E."/>
            <person name="Tice H."/>
            <person name="Bruce D."/>
            <person name="Goodwin L."/>
            <person name="Pitluck S."/>
            <person name="Peters L."/>
            <person name="Ovchinnikova G."/>
            <person name="Teshima H."/>
            <person name="Kyrpides N."/>
            <person name="Mavromatis K."/>
            <person name="Ivanova N."/>
            <person name="Brettin T."/>
            <person name="Detter J.C."/>
            <person name="Han C."/>
            <person name="Larimer F."/>
            <person name="Land M."/>
            <person name="Hauser L."/>
            <person name="Markowitz V."/>
            <person name="Cheng J.-F."/>
            <person name="Hugenholtz P."/>
            <person name="Woyke T."/>
            <person name="Wu D."/>
            <person name="Brambilla E."/>
            <person name="Klenk H.-P."/>
            <person name="Eisen J.A."/>
        </authorList>
    </citation>
    <scope>NUCLEOTIDE SEQUENCE [LARGE SCALE GENOMIC DNA]</scope>
    <source>
        <strain evidence="3">DSM 17526 / LMG 23754 / KMM 6221</strain>
    </source>
</reference>
<dbReference type="HOGENOM" id="CLU_052330_0_0_10"/>
<keyword evidence="3" id="KW-1185">Reference proteome</keyword>